<dbReference type="InterPro" id="IPR053163">
    <property type="entry name" value="HTH-type_regulator_Rgg"/>
</dbReference>
<dbReference type="Gene3D" id="1.25.40.10">
    <property type="entry name" value="Tetratricopeptide repeat domain"/>
    <property type="match status" value="2"/>
</dbReference>
<dbReference type="Proteomes" id="UP000184423">
    <property type="component" value="Unassembled WGS sequence"/>
</dbReference>
<organism evidence="2 3">
    <name type="scientific">Caloramator proteoclasticus DSM 10124</name>
    <dbReference type="NCBI Taxonomy" id="1121262"/>
    <lineage>
        <taxon>Bacteria</taxon>
        <taxon>Bacillati</taxon>
        <taxon>Bacillota</taxon>
        <taxon>Clostridia</taxon>
        <taxon>Eubacteriales</taxon>
        <taxon>Clostridiaceae</taxon>
        <taxon>Caloramator</taxon>
    </lineage>
</organism>
<evidence type="ECO:0000259" key="1">
    <source>
        <dbReference type="PROSITE" id="PS50943"/>
    </source>
</evidence>
<feature type="domain" description="HTH cro/C1-type" evidence="1">
    <location>
        <begin position="9"/>
        <end position="62"/>
    </location>
</feature>
<reference evidence="3" key="1">
    <citation type="submission" date="2016-11" db="EMBL/GenBank/DDBJ databases">
        <authorList>
            <person name="Varghese N."/>
            <person name="Submissions S."/>
        </authorList>
    </citation>
    <scope>NUCLEOTIDE SEQUENCE [LARGE SCALE GENOMIC DNA]</scope>
    <source>
        <strain evidence="3">DSM 10124</strain>
    </source>
</reference>
<dbReference type="SUPFAM" id="SSF47413">
    <property type="entry name" value="lambda repressor-like DNA-binding domains"/>
    <property type="match status" value="1"/>
</dbReference>
<dbReference type="InterPro" id="IPR011990">
    <property type="entry name" value="TPR-like_helical_dom_sf"/>
</dbReference>
<dbReference type="PANTHER" id="PTHR37038:SF14">
    <property type="entry name" value="TRANSCRIPTIONAL ACTIVATOR"/>
    <property type="match status" value="1"/>
</dbReference>
<dbReference type="PROSITE" id="PS50943">
    <property type="entry name" value="HTH_CROC1"/>
    <property type="match status" value="1"/>
</dbReference>
<dbReference type="AlphaFoldDB" id="A0A1M4Z8N8"/>
<dbReference type="RefSeq" id="WP_073249211.1">
    <property type="nucleotide sequence ID" value="NZ_FQVG01000037.1"/>
</dbReference>
<dbReference type="SMART" id="SM00028">
    <property type="entry name" value="TPR"/>
    <property type="match status" value="5"/>
</dbReference>
<evidence type="ECO:0000313" key="3">
    <source>
        <dbReference type="Proteomes" id="UP000184423"/>
    </source>
</evidence>
<dbReference type="PANTHER" id="PTHR37038">
    <property type="entry name" value="TRANSCRIPTIONAL REGULATOR-RELATED"/>
    <property type="match status" value="1"/>
</dbReference>
<dbReference type="Pfam" id="PF01381">
    <property type="entry name" value="HTH_3"/>
    <property type="match status" value="1"/>
</dbReference>
<dbReference type="GO" id="GO:0003677">
    <property type="term" value="F:DNA binding"/>
    <property type="evidence" value="ECO:0007669"/>
    <property type="project" value="InterPro"/>
</dbReference>
<evidence type="ECO:0000313" key="2">
    <source>
        <dbReference type="EMBL" id="SHF13966.1"/>
    </source>
</evidence>
<protein>
    <submittedName>
        <fullName evidence="2">Helix-turn-helix domain-containing protein</fullName>
    </submittedName>
</protein>
<dbReference type="EMBL" id="FQVG01000037">
    <property type="protein sequence ID" value="SHF13966.1"/>
    <property type="molecule type" value="Genomic_DNA"/>
</dbReference>
<name>A0A1M4Z8N8_9CLOT</name>
<dbReference type="CDD" id="cd00093">
    <property type="entry name" value="HTH_XRE"/>
    <property type="match status" value="1"/>
</dbReference>
<dbReference type="SUPFAM" id="SSF48452">
    <property type="entry name" value="TPR-like"/>
    <property type="match status" value="2"/>
</dbReference>
<dbReference type="InterPro" id="IPR010982">
    <property type="entry name" value="Lambda_DNA-bd_dom_sf"/>
</dbReference>
<dbReference type="InterPro" id="IPR019734">
    <property type="entry name" value="TPR_rpt"/>
</dbReference>
<dbReference type="SMART" id="SM00530">
    <property type="entry name" value="HTH_XRE"/>
    <property type="match status" value="1"/>
</dbReference>
<dbReference type="Pfam" id="PF13181">
    <property type="entry name" value="TPR_8"/>
    <property type="match status" value="1"/>
</dbReference>
<dbReference type="InterPro" id="IPR001387">
    <property type="entry name" value="Cro/C1-type_HTH"/>
</dbReference>
<keyword evidence="3" id="KW-1185">Reference proteome</keyword>
<accession>A0A1M4Z8N8</accession>
<proteinExistence type="predicted"/>
<sequence length="428" mass="50573">MGENLGLKIRNLRKQKGMTLKELAGDRVTAAQISSIENGKCNPSDELLSYIAEKLEVDVEYFTLTDRERMQKKFQKLMDEIALNFDKESIDEVLDRIKVYEENLDMLSDAQKGYYYYCFAKQSYFKEDYDKSFIDFSKALVYYLKTNNYDIISDIYICLGNCSYFNNKYEIAFGYYKNSEELIDKGISLDNIARTYYDLALCSIALNRYTLSDVYLNKLKDFIKQNDWHNKEQYLPGIEMMQGNVDFKIKDAEDSFKRFENAYKKYKLNSDFEGMLKAKNNMAVCLWESGKKEQAIQLFKDIIQCEKEINKENIAFILDVYLNLIDCLLEMKILDETLNVINEAEGVMLKQNYEEGIIKILMSRFDFLCKIKDYQRAEDYAFYALDFMEKCNREEQKVELYIKLSQMYKNMGDNKQAIEYLLLSQNNK</sequence>
<gene>
    <name evidence="2" type="ORF">SAMN02746091_01853</name>
</gene>